<protein>
    <submittedName>
        <fullName evidence="2">Uncharacterized protein</fullName>
    </submittedName>
</protein>
<sequence>MVSHHPPHHHHPSHLYPTSFSLVGPQPSQQTDLLAGQDTQCPYPPASSPSSSSSSSHGLSW</sequence>
<reference evidence="2" key="2">
    <citation type="journal article" date="2023" name="Int. J. Mol. Sci.">
        <title>De Novo Assembly and Annotation of 11 Diverse Shrub Willow (Salix) Genomes Reveals Novel Gene Organization in Sex-Linked Regions.</title>
        <authorList>
            <person name="Hyden B."/>
            <person name="Feng K."/>
            <person name="Yates T.B."/>
            <person name="Jawdy S."/>
            <person name="Cereghino C."/>
            <person name="Smart L.B."/>
            <person name="Muchero W."/>
        </authorList>
    </citation>
    <scope>NUCLEOTIDE SEQUENCE</scope>
    <source>
        <tissue evidence="2">Shoot tip</tissue>
    </source>
</reference>
<organism evidence="2 3">
    <name type="scientific">Salix udensis</name>
    <dbReference type="NCBI Taxonomy" id="889485"/>
    <lineage>
        <taxon>Eukaryota</taxon>
        <taxon>Viridiplantae</taxon>
        <taxon>Streptophyta</taxon>
        <taxon>Embryophyta</taxon>
        <taxon>Tracheophyta</taxon>
        <taxon>Spermatophyta</taxon>
        <taxon>Magnoliopsida</taxon>
        <taxon>eudicotyledons</taxon>
        <taxon>Gunneridae</taxon>
        <taxon>Pentapetalae</taxon>
        <taxon>rosids</taxon>
        <taxon>fabids</taxon>
        <taxon>Malpighiales</taxon>
        <taxon>Salicaceae</taxon>
        <taxon>Saliceae</taxon>
        <taxon>Salix</taxon>
    </lineage>
</organism>
<feature type="compositionally biased region" description="Polar residues" evidence="1">
    <location>
        <begin position="16"/>
        <end position="40"/>
    </location>
</feature>
<accession>A0AAD6J724</accession>
<feature type="compositionally biased region" description="Basic residues" evidence="1">
    <location>
        <begin position="1"/>
        <end position="13"/>
    </location>
</feature>
<dbReference type="AlphaFoldDB" id="A0AAD6J724"/>
<comment type="caution">
    <text evidence="2">The sequence shown here is derived from an EMBL/GenBank/DDBJ whole genome shotgun (WGS) entry which is preliminary data.</text>
</comment>
<keyword evidence="3" id="KW-1185">Reference proteome</keyword>
<reference evidence="2" key="1">
    <citation type="submission" date="2022-10" db="EMBL/GenBank/DDBJ databases">
        <authorList>
            <person name="Hyden B.L."/>
            <person name="Feng K."/>
            <person name="Yates T."/>
            <person name="Jawdy S."/>
            <person name="Smart L.B."/>
            <person name="Muchero W."/>
        </authorList>
    </citation>
    <scope>NUCLEOTIDE SEQUENCE</scope>
    <source>
        <tissue evidence="2">Shoot tip</tissue>
    </source>
</reference>
<evidence type="ECO:0000313" key="3">
    <source>
        <dbReference type="Proteomes" id="UP001162972"/>
    </source>
</evidence>
<gene>
    <name evidence="2" type="ORF">OIU84_023937</name>
</gene>
<name>A0AAD6J724_9ROSI</name>
<proteinExistence type="predicted"/>
<evidence type="ECO:0000256" key="1">
    <source>
        <dbReference type="SAM" id="MobiDB-lite"/>
    </source>
</evidence>
<feature type="compositionally biased region" description="Low complexity" evidence="1">
    <location>
        <begin position="48"/>
        <end position="61"/>
    </location>
</feature>
<evidence type="ECO:0000313" key="2">
    <source>
        <dbReference type="EMBL" id="KAJ6392579.1"/>
    </source>
</evidence>
<dbReference type="Proteomes" id="UP001162972">
    <property type="component" value="Unassembled WGS sequence"/>
</dbReference>
<dbReference type="EMBL" id="JAPFFJ010000577">
    <property type="protein sequence ID" value="KAJ6392579.1"/>
    <property type="molecule type" value="Genomic_DNA"/>
</dbReference>
<feature type="region of interest" description="Disordered" evidence="1">
    <location>
        <begin position="1"/>
        <end position="61"/>
    </location>
</feature>